<organism evidence="1 2">
    <name type="scientific">Lentinula aff. lateritia</name>
    <dbReference type="NCBI Taxonomy" id="2804960"/>
    <lineage>
        <taxon>Eukaryota</taxon>
        <taxon>Fungi</taxon>
        <taxon>Dikarya</taxon>
        <taxon>Basidiomycota</taxon>
        <taxon>Agaricomycotina</taxon>
        <taxon>Agaricomycetes</taxon>
        <taxon>Agaricomycetidae</taxon>
        <taxon>Agaricales</taxon>
        <taxon>Marasmiineae</taxon>
        <taxon>Omphalotaceae</taxon>
        <taxon>Lentinula</taxon>
    </lineage>
</organism>
<dbReference type="EMBL" id="MU795002">
    <property type="protein sequence ID" value="KAJ3813118.1"/>
    <property type="molecule type" value="Genomic_DNA"/>
</dbReference>
<name>A0ACC1U8H6_9AGAR</name>
<sequence>MPTGHQTARGAYQRADGSNGEPAGSRTGRHPVVAGSNDKDQPVPLSAVKEAGRGKQEVNCHGDQIGNGKFAIPEPSSISERPQEEEESDKEESEEEDSKEEGGGPALKKA</sequence>
<reference evidence="1" key="1">
    <citation type="submission" date="2022-09" db="EMBL/GenBank/DDBJ databases">
        <title>A Global Phylogenomic Analysis of the Shiitake Genus Lentinula.</title>
        <authorList>
            <consortium name="DOE Joint Genome Institute"/>
            <person name="Sierra-Patev S."/>
            <person name="Min B."/>
            <person name="Naranjo-Ortiz M."/>
            <person name="Looney B."/>
            <person name="Konkel Z."/>
            <person name="Slot J.C."/>
            <person name="Sakamoto Y."/>
            <person name="Steenwyk J.L."/>
            <person name="Rokas A."/>
            <person name="Carro J."/>
            <person name="Camarero S."/>
            <person name="Ferreira P."/>
            <person name="Molpeceres G."/>
            <person name="Ruiz-Duenas F.J."/>
            <person name="Serrano A."/>
            <person name="Henrissat B."/>
            <person name="Drula E."/>
            <person name="Hughes K.W."/>
            <person name="Mata J.L."/>
            <person name="Ishikawa N.K."/>
            <person name="Vargas-Isla R."/>
            <person name="Ushijima S."/>
            <person name="Smith C.A."/>
            <person name="Ahrendt S."/>
            <person name="Andreopoulos W."/>
            <person name="He G."/>
            <person name="Labutti K."/>
            <person name="Lipzen A."/>
            <person name="Ng V."/>
            <person name="Riley R."/>
            <person name="Sandor L."/>
            <person name="Barry K."/>
            <person name="Martinez A.T."/>
            <person name="Xiao Y."/>
            <person name="Gibbons J.G."/>
            <person name="Terashima K."/>
            <person name="Grigoriev I.V."/>
            <person name="Hibbett D.S."/>
        </authorList>
    </citation>
    <scope>NUCLEOTIDE SEQUENCE</scope>
    <source>
        <strain evidence="1">TMI1499</strain>
    </source>
</reference>
<protein>
    <submittedName>
        <fullName evidence="1">Uncharacterized protein</fullName>
    </submittedName>
</protein>
<comment type="caution">
    <text evidence="1">The sequence shown here is derived from an EMBL/GenBank/DDBJ whole genome shotgun (WGS) entry which is preliminary data.</text>
</comment>
<keyword evidence="2" id="KW-1185">Reference proteome</keyword>
<dbReference type="Proteomes" id="UP001163835">
    <property type="component" value="Unassembled WGS sequence"/>
</dbReference>
<gene>
    <name evidence="1" type="ORF">F5876DRAFT_74192</name>
</gene>
<evidence type="ECO:0000313" key="1">
    <source>
        <dbReference type="EMBL" id="KAJ3813118.1"/>
    </source>
</evidence>
<accession>A0ACC1U8H6</accession>
<evidence type="ECO:0000313" key="2">
    <source>
        <dbReference type="Proteomes" id="UP001163835"/>
    </source>
</evidence>
<proteinExistence type="predicted"/>